<protein>
    <recommendedName>
        <fullName evidence="3">F-box associated domain-containing protein</fullName>
    </recommendedName>
</protein>
<sequence>MPASTLVPLDVIIDILSRLPVTSVLGFRCMRVKIIPFSDRRSRFHQPPPQAIHRNQLQPQPHSFSFHLHHICEVIGSCNGLLVLQPWKDLEAASLNPEPSKDDLVPVAVSNGGNFLFEVLSGRLSLVCMYYDEQACDIWVMKVYGVKESWTKPFTLR</sequence>
<keyword evidence="2" id="KW-1185">Reference proteome</keyword>
<dbReference type="AlphaFoldDB" id="A0AAP0LXJ6"/>
<proteinExistence type="predicted"/>
<evidence type="ECO:0000313" key="1">
    <source>
        <dbReference type="EMBL" id="KAK9188486.1"/>
    </source>
</evidence>
<gene>
    <name evidence="1" type="ORF">WN944_019889</name>
</gene>
<reference evidence="1 2" key="1">
    <citation type="submission" date="2024-05" db="EMBL/GenBank/DDBJ databases">
        <title>Haplotype-resolved chromosome-level genome assembly of Huyou (Citrus changshanensis).</title>
        <authorList>
            <person name="Miao C."/>
            <person name="Chen W."/>
            <person name="Wu Y."/>
            <person name="Wang L."/>
            <person name="Zhao S."/>
            <person name="Grierson D."/>
            <person name="Xu C."/>
            <person name="Chen K."/>
        </authorList>
    </citation>
    <scope>NUCLEOTIDE SEQUENCE [LARGE SCALE GENOMIC DNA]</scope>
    <source>
        <strain evidence="1">01-14</strain>
        <tissue evidence="1">Leaf</tissue>
    </source>
</reference>
<dbReference type="EMBL" id="JBCGBO010000007">
    <property type="protein sequence ID" value="KAK9188486.1"/>
    <property type="molecule type" value="Genomic_DNA"/>
</dbReference>
<comment type="caution">
    <text evidence="1">The sequence shown here is derived from an EMBL/GenBank/DDBJ whole genome shotgun (WGS) entry which is preliminary data.</text>
</comment>
<name>A0AAP0LXJ6_9ROSI</name>
<organism evidence="1 2">
    <name type="scientific">Citrus x changshan-huyou</name>
    <dbReference type="NCBI Taxonomy" id="2935761"/>
    <lineage>
        <taxon>Eukaryota</taxon>
        <taxon>Viridiplantae</taxon>
        <taxon>Streptophyta</taxon>
        <taxon>Embryophyta</taxon>
        <taxon>Tracheophyta</taxon>
        <taxon>Spermatophyta</taxon>
        <taxon>Magnoliopsida</taxon>
        <taxon>eudicotyledons</taxon>
        <taxon>Gunneridae</taxon>
        <taxon>Pentapetalae</taxon>
        <taxon>rosids</taxon>
        <taxon>malvids</taxon>
        <taxon>Sapindales</taxon>
        <taxon>Rutaceae</taxon>
        <taxon>Aurantioideae</taxon>
        <taxon>Citrus</taxon>
    </lineage>
</organism>
<evidence type="ECO:0000313" key="2">
    <source>
        <dbReference type="Proteomes" id="UP001428341"/>
    </source>
</evidence>
<evidence type="ECO:0008006" key="3">
    <source>
        <dbReference type="Google" id="ProtNLM"/>
    </source>
</evidence>
<accession>A0AAP0LXJ6</accession>
<dbReference type="Proteomes" id="UP001428341">
    <property type="component" value="Unassembled WGS sequence"/>
</dbReference>